<feature type="non-terminal residue" evidence="1">
    <location>
        <position position="68"/>
    </location>
</feature>
<protein>
    <submittedName>
        <fullName evidence="1">Uncharacterized protein</fullName>
    </submittedName>
</protein>
<dbReference type="Proteomes" id="UP000292052">
    <property type="component" value="Unassembled WGS sequence"/>
</dbReference>
<organism evidence="1 2">
    <name type="scientific">Asbolus verrucosus</name>
    <name type="common">Desert ironclad beetle</name>
    <dbReference type="NCBI Taxonomy" id="1661398"/>
    <lineage>
        <taxon>Eukaryota</taxon>
        <taxon>Metazoa</taxon>
        <taxon>Ecdysozoa</taxon>
        <taxon>Arthropoda</taxon>
        <taxon>Hexapoda</taxon>
        <taxon>Insecta</taxon>
        <taxon>Pterygota</taxon>
        <taxon>Neoptera</taxon>
        <taxon>Endopterygota</taxon>
        <taxon>Coleoptera</taxon>
        <taxon>Polyphaga</taxon>
        <taxon>Cucujiformia</taxon>
        <taxon>Tenebrionidae</taxon>
        <taxon>Pimeliinae</taxon>
        <taxon>Asbolus</taxon>
    </lineage>
</organism>
<evidence type="ECO:0000313" key="1">
    <source>
        <dbReference type="EMBL" id="RZC41513.1"/>
    </source>
</evidence>
<dbReference type="AlphaFoldDB" id="A0A482WAG8"/>
<name>A0A482WAG8_ASBVE</name>
<sequence>MFDTSESSDIEESGVLAAESLLPAKSKGKQKSKTYKSSTLWSIYSMLRTTLSVTKNIDIKKFVGLTEH</sequence>
<proteinExistence type="predicted"/>
<accession>A0A482WAG8</accession>
<keyword evidence="2" id="KW-1185">Reference proteome</keyword>
<comment type="caution">
    <text evidence="1">The sequence shown here is derived from an EMBL/GenBank/DDBJ whole genome shotgun (WGS) entry which is preliminary data.</text>
</comment>
<evidence type="ECO:0000313" key="2">
    <source>
        <dbReference type="Proteomes" id="UP000292052"/>
    </source>
</evidence>
<dbReference type="EMBL" id="QDEB01016446">
    <property type="protein sequence ID" value="RZC41513.1"/>
    <property type="molecule type" value="Genomic_DNA"/>
</dbReference>
<reference evidence="1 2" key="1">
    <citation type="submission" date="2017-03" db="EMBL/GenBank/DDBJ databases">
        <title>Genome of the blue death feigning beetle - Asbolus verrucosus.</title>
        <authorList>
            <person name="Rider S.D."/>
        </authorList>
    </citation>
    <scope>NUCLEOTIDE SEQUENCE [LARGE SCALE GENOMIC DNA]</scope>
    <source>
        <strain evidence="1">Butters</strain>
        <tissue evidence="1">Head and leg muscle</tissue>
    </source>
</reference>
<gene>
    <name evidence="1" type="ORF">BDFB_005570</name>
</gene>